<gene>
    <name evidence="2" type="ORF">PCOR1329_LOCUS73056</name>
</gene>
<evidence type="ECO:0000313" key="2">
    <source>
        <dbReference type="EMBL" id="CAK0893821.1"/>
    </source>
</evidence>
<accession>A0ABN9X3C5</accession>
<evidence type="ECO:0000256" key="1">
    <source>
        <dbReference type="SAM" id="MobiDB-lite"/>
    </source>
</evidence>
<name>A0ABN9X3C5_9DINO</name>
<reference evidence="2" key="1">
    <citation type="submission" date="2023-10" db="EMBL/GenBank/DDBJ databases">
        <authorList>
            <person name="Chen Y."/>
            <person name="Shah S."/>
            <person name="Dougan E. K."/>
            <person name="Thang M."/>
            <person name="Chan C."/>
        </authorList>
    </citation>
    <scope>NUCLEOTIDE SEQUENCE [LARGE SCALE GENOMIC DNA]</scope>
</reference>
<feature type="compositionally biased region" description="Acidic residues" evidence="1">
    <location>
        <begin position="50"/>
        <end position="61"/>
    </location>
</feature>
<organism evidence="2 3">
    <name type="scientific">Prorocentrum cordatum</name>
    <dbReference type="NCBI Taxonomy" id="2364126"/>
    <lineage>
        <taxon>Eukaryota</taxon>
        <taxon>Sar</taxon>
        <taxon>Alveolata</taxon>
        <taxon>Dinophyceae</taxon>
        <taxon>Prorocentrales</taxon>
        <taxon>Prorocentraceae</taxon>
        <taxon>Prorocentrum</taxon>
    </lineage>
</organism>
<feature type="non-terminal residue" evidence="2">
    <location>
        <position position="1"/>
    </location>
</feature>
<dbReference type="EMBL" id="CAUYUJ010019815">
    <property type="protein sequence ID" value="CAK0893821.1"/>
    <property type="molecule type" value="Genomic_DNA"/>
</dbReference>
<evidence type="ECO:0000313" key="3">
    <source>
        <dbReference type="Proteomes" id="UP001189429"/>
    </source>
</evidence>
<proteinExistence type="predicted"/>
<keyword evidence="3" id="KW-1185">Reference proteome</keyword>
<protein>
    <submittedName>
        <fullName evidence="2">Uncharacterized protein</fullName>
    </submittedName>
</protein>
<sequence length="114" mass="12048">PRPRPRLRAQMQRAMVTVRNTFLAVESAEEDDLKLPGGSPFSRSKSVGDEPGDMQEGGSEEGDPRLGHLSRLLRRDPASPGHPVAPLPASPRGAEAGPWGPELAAPLSASGHLT</sequence>
<dbReference type="Proteomes" id="UP001189429">
    <property type="component" value="Unassembled WGS sequence"/>
</dbReference>
<feature type="non-terminal residue" evidence="2">
    <location>
        <position position="114"/>
    </location>
</feature>
<comment type="caution">
    <text evidence="2">The sequence shown here is derived from an EMBL/GenBank/DDBJ whole genome shotgun (WGS) entry which is preliminary data.</text>
</comment>
<feature type="region of interest" description="Disordered" evidence="1">
    <location>
        <begin position="27"/>
        <end position="114"/>
    </location>
</feature>